<name>A0ABS6E2J5_9FIRM</name>
<evidence type="ECO:0000313" key="2">
    <source>
        <dbReference type="Proteomes" id="UP000749471"/>
    </source>
</evidence>
<proteinExistence type="predicted"/>
<keyword evidence="2" id="KW-1185">Reference proteome</keyword>
<accession>A0ABS6E2J5</accession>
<sequence>MDNILLVFLNDLDNVNEFNKIIDKFAENKYAMYLLDNIKEDEYFSMDDLPQLVEFYKNQHDNVNKVVVLSNSRDLIFSWYRCYNSVVDDFIYFIDEDDKNYFHSKNRHFDFFHNLSEFNEVKEETINGRIYLNINFTNYNRIIDFLIQDNNFIYFNSLNKYDFIKCETDKKSISKKYIFNEYEYNFEIDSIKDIETINVSKTNKKELKISNCFLQEILECIYIIPYLTVYFYKSKQQIFTDLLLLIYKGLKKDKKQYQEEIFEYLFSYMNNHDADFKEKIYISSLLVMIHGENEKLTEFMMKTLLEDEEYIEYHYEIVANLMFYHTNENLKKHDSYEIDRRKIIDKLAKNNKTKLCLDNGRIGENDIKRIAIVTDQLLSMYHSPTRWTINFVKSIKNKYSDVEISIIVEDNLYCKRVEKLMPYFYTSTESIDCKLMHKAELLNYDVDIYYSDNNTSRSEKLSKTIKRIEDFRPNVIFYNTPISLSVMSLIDYYPVVYMSYNDFNFTIPSHIYLERNKLAVIKENEKCNLIDMNNVYEYNPITSQLNPAVSKNEDIKSKYKRPEFGISDKDFVMVTVGNRLDGEISNEFIDMVVEFMKDKDEVKWILVGNCQLPYLKNKYYSVFLKKVIKINYEYDLFALYEICDIYLNPIRTTGGGSINRAMYKGLPIVISSNHSDSINYVGFENTCGYELSDLEKEMYKMYTNKDYREIKGMIMQERFNMYLSKRDEYMEQLWLYFNKAIFNFRNKVEKKEG</sequence>
<comment type="caution">
    <text evidence="1">The sequence shown here is derived from an EMBL/GenBank/DDBJ whole genome shotgun (WGS) entry which is preliminary data.</text>
</comment>
<dbReference type="RefSeq" id="WP_216516029.1">
    <property type="nucleotide sequence ID" value="NZ_JAHLPM010000001.1"/>
</dbReference>
<organism evidence="1 2">
    <name type="scientific">Tissierella simiarum</name>
    <dbReference type="NCBI Taxonomy" id="2841534"/>
    <lineage>
        <taxon>Bacteria</taxon>
        <taxon>Bacillati</taxon>
        <taxon>Bacillota</taxon>
        <taxon>Tissierellia</taxon>
        <taxon>Tissierellales</taxon>
        <taxon>Tissierellaceae</taxon>
        <taxon>Tissierella</taxon>
    </lineage>
</organism>
<gene>
    <name evidence="1" type="ORF">KQI42_01495</name>
</gene>
<protein>
    <submittedName>
        <fullName evidence="1">Glycosyltransferase family 4 protein</fullName>
    </submittedName>
</protein>
<reference evidence="1 2" key="1">
    <citation type="submission" date="2021-06" db="EMBL/GenBank/DDBJ databases">
        <authorList>
            <person name="Sun Q."/>
            <person name="Li D."/>
        </authorList>
    </citation>
    <scope>NUCLEOTIDE SEQUENCE [LARGE SCALE GENOMIC DNA]</scope>
    <source>
        <strain evidence="1 2">MSJ-40</strain>
    </source>
</reference>
<dbReference type="Proteomes" id="UP000749471">
    <property type="component" value="Unassembled WGS sequence"/>
</dbReference>
<dbReference type="EMBL" id="JAHLPM010000001">
    <property type="protein sequence ID" value="MBU5436660.1"/>
    <property type="molecule type" value="Genomic_DNA"/>
</dbReference>
<evidence type="ECO:0000313" key="1">
    <source>
        <dbReference type="EMBL" id="MBU5436660.1"/>
    </source>
</evidence>